<dbReference type="EMBL" id="JYDV01000062">
    <property type="protein sequence ID" value="KRZ37101.1"/>
    <property type="molecule type" value="Genomic_DNA"/>
</dbReference>
<dbReference type="Proteomes" id="UP000054632">
    <property type="component" value="Unassembled WGS sequence"/>
</dbReference>
<dbReference type="EMBL" id="JYDR01000101">
    <property type="protein sequence ID" value="KRY68906.1"/>
    <property type="molecule type" value="Genomic_DNA"/>
</dbReference>
<evidence type="ECO:0000313" key="5">
    <source>
        <dbReference type="Proteomes" id="UP000054632"/>
    </source>
</evidence>
<evidence type="ECO:0000313" key="4">
    <source>
        <dbReference type="EMBL" id="KRZ37101.1"/>
    </source>
</evidence>
<dbReference type="Proteomes" id="UP000054805">
    <property type="component" value="Unassembled WGS sequence"/>
</dbReference>
<feature type="transmembrane region" description="Helical" evidence="1">
    <location>
        <begin position="12"/>
        <end position="29"/>
    </location>
</feature>
<evidence type="ECO:0000313" key="3">
    <source>
        <dbReference type="EMBL" id="KRZ28932.1"/>
    </source>
</evidence>
<dbReference type="EMBL" id="JYDS01000052">
    <property type="protein sequence ID" value="KRZ28932.1"/>
    <property type="molecule type" value="Genomic_DNA"/>
</dbReference>
<name>A0A0V1E5J2_TRIPS</name>
<evidence type="ECO:0000313" key="6">
    <source>
        <dbReference type="Proteomes" id="UP000054805"/>
    </source>
</evidence>
<organism evidence="2 5">
    <name type="scientific">Trichinella pseudospiralis</name>
    <name type="common">Parasitic roundworm</name>
    <dbReference type="NCBI Taxonomy" id="6337"/>
    <lineage>
        <taxon>Eukaryota</taxon>
        <taxon>Metazoa</taxon>
        <taxon>Ecdysozoa</taxon>
        <taxon>Nematoda</taxon>
        <taxon>Enoplea</taxon>
        <taxon>Dorylaimia</taxon>
        <taxon>Trichinellida</taxon>
        <taxon>Trichinellidae</taxon>
        <taxon>Trichinella</taxon>
    </lineage>
</organism>
<keyword evidence="1" id="KW-0812">Transmembrane</keyword>
<gene>
    <name evidence="2" type="ORF">T4A_11068</name>
    <name evidence="3" type="ORF">T4B_14624</name>
    <name evidence="4" type="ORF">T4C_11851</name>
</gene>
<evidence type="ECO:0000313" key="2">
    <source>
        <dbReference type="EMBL" id="KRY68906.1"/>
    </source>
</evidence>
<keyword evidence="1" id="KW-0472">Membrane</keyword>
<protein>
    <submittedName>
        <fullName evidence="2">Uncharacterized protein</fullName>
    </submittedName>
</protein>
<dbReference type="AlphaFoldDB" id="A0A0V1E5J2"/>
<reference evidence="5 6" key="1">
    <citation type="submission" date="2015-01" db="EMBL/GenBank/DDBJ databases">
        <title>Evolution of Trichinella species and genotypes.</title>
        <authorList>
            <person name="Korhonen P.K."/>
            <person name="Edoardo P."/>
            <person name="Giuseppe L.R."/>
            <person name="Gasser R.B."/>
        </authorList>
    </citation>
    <scope>NUCLEOTIDE SEQUENCE [LARGE SCALE GENOMIC DNA]</scope>
    <source>
        <strain evidence="2">ISS13</strain>
        <strain evidence="4">ISS176</strain>
        <strain evidence="3">ISS588</strain>
    </source>
</reference>
<evidence type="ECO:0000256" key="1">
    <source>
        <dbReference type="SAM" id="Phobius"/>
    </source>
</evidence>
<keyword evidence="6" id="KW-1185">Reference proteome</keyword>
<sequence>MYKTDRPTDRLIGRQLIITLLCIFVIHRIHSNTPSYKFLITVTTNTQRLKKKDLSVDLLI</sequence>
<comment type="caution">
    <text evidence="2">The sequence shown here is derived from an EMBL/GenBank/DDBJ whole genome shotgun (WGS) entry which is preliminary data.</text>
</comment>
<dbReference type="Proteomes" id="UP000054826">
    <property type="component" value="Unassembled WGS sequence"/>
</dbReference>
<proteinExistence type="predicted"/>
<keyword evidence="1" id="KW-1133">Transmembrane helix</keyword>
<accession>A0A0V1E5J2</accession>